<proteinExistence type="inferred from homology"/>
<evidence type="ECO:0000256" key="5">
    <source>
        <dbReference type="ARBA" id="ARBA00022989"/>
    </source>
</evidence>
<dbReference type="Pfam" id="PF02687">
    <property type="entry name" value="FtsX"/>
    <property type="match status" value="1"/>
</dbReference>
<comment type="caution">
    <text evidence="9">The sequence shown here is derived from an EMBL/GenBank/DDBJ whole genome shotgun (WGS) entry which is preliminary data.</text>
</comment>
<evidence type="ECO:0000256" key="7">
    <source>
        <dbReference type="SAM" id="Phobius"/>
    </source>
</evidence>
<feature type="transmembrane region" description="Helical" evidence="7">
    <location>
        <begin position="33"/>
        <end position="56"/>
    </location>
</feature>
<dbReference type="GO" id="GO:0098797">
    <property type="term" value="C:plasma membrane protein complex"/>
    <property type="evidence" value="ECO:0007669"/>
    <property type="project" value="TreeGrafter"/>
</dbReference>
<dbReference type="AlphaFoldDB" id="A0A2M7QEQ1"/>
<sequence length="400" mass="43800">MINRLFKKNKSVEVGFFLAVSDIKRSNPWTTGLIIFVMMLTFFNMILLNGILIGLAQGMTGTFKKYYASDVLITPSLNKKNIEDTNMVLTIIDSLPTVKNVTARYTGQAILEYGYQTKLKESDSAESINSLLVGINPEKENKVTHLSQMIVAGEYLKPTDMDAVVLGSDLILKYTTARGSSESDGSKILKTADVGSKLRLTVNNIQKDVVVKGVVSTNNSTVDSRIYMTETAARQLFDRKGLNVNEIAITLTENASDTAAKSYIKNNLIDASNVLIQTSKEAIPSGISQMIKTFTLLGVMVAAIALFVGAITIFIVIYVNAITRRKFIGILKAVGVPSSAIEISYIFQALFYAIFGIIIASIFLLGFLTPYFILHPIHYPVGTGSLAITPNDVLTRQLFC</sequence>
<feature type="transmembrane region" description="Helical" evidence="7">
    <location>
        <begin position="349"/>
        <end position="373"/>
    </location>
</feature>
<dbReference type="InterPro" id="IPR051447">
    <property type="entry name" value="Lipoprotein-release_system"/>
</dbReference>
<feature type="domain" description="ABC3 transporter permease C-terminal" evidence="8">
    <location>
        <begin position="300"/>
        <end position="375"/>
    </location>
</feature>
<protein>
    <recommendedName>
        <fullName evidence="8">ABC3 transporter permease C-terminal domain-containing protein</fullName>
    </recommendedName>
</protein>
<dbReference type="InterPro" id="IPR003838">
    <property type="entry name" value="ABC3_permease_C"/>
</dbReference>
<organism evidence="9 10">
    <name type="scientific">Candidatus Roizmanbacteria bacterium CG_4_10_14_0_8_um_filter_39_9</name>
    <dbReference type="NCBI Taxonomy" id="1974829"/>
    <lineage>
        <taxon>Bacteria</taxon>
        <taxon>Candidatus Roizmaniibacteriota</taxon>
    </lineage>
</organism>
<comment type="subcellular location">
    <subcellularLocation>
        <location evidence="1">Cell membrane</location>
        <topology evidence="1">Multi-pass membrane protein</topology>
    </subcellularLocation>
</comment>
<dbReference type="Proteomes" id="UP000230108">
    <property type="component" value="Unassembled WGS sequence"/>
</dbReference>
<evidence type="ECO:0000256" key="1">
    <source>
        <dbReference type="ARBA" id="ARBA00004651"/>
    </source>
</evidence>
<evidence type="ECO:0000256" key="4">
    <source>
        <dbReference type="ARBA" id="ARBA00022692"/>
    </source>
</evidence>
<evidence type="ECO:0000313" key="9">
    <source>
        <dbReference type="EMBL" id="PIY69338.1"/>
    </source>
</evidence>
<evidence type="ECO:0000256" key="3">
    <source>
        <dbReference type="ARBA" id="ARBA00022475"/>
    </source>
</evidence>
<reference evidence="10" key="1">
    <citation type="submission" date="2017-09" db="EMBL/GenBank/DDBJ databases">
        <title>Depth-based differentiation of microbial function through sediment-hosted aquifers and enrichment of novel symbionts in the deep terrestrial subsurface.</title>
        <authorList>
            <person name="Probst A.J."/>
            <person name="Ladd B."/>
            <person name="Jarett J.K."/>
            <person name="Geller-Mcgrath D.E."/>
            <person name="Sieber C.M.K."/>
            <person name="Emerson J.B."/>
            <person name="Anantharaman K."/>
            <person name="Thomas B.C."/>
            <person name="Malmstrom R."/>
            <person name="Stieglmeier M."/>
            <person name="Klingl A."/>
            <person name="Woyke T."/>
            <person name="Ryan C.M."/>
            <person name="Banfield J.F."/>
        </authorList>
    </citation>
    <scope>NUCLEOTIDE SEQUENCE [LARGE SCALE GENOMIC DNA]</scope>
</reference>
<dbReference type="PANTHER" id="PTHR30489">
    <property type="entry name" value="LIPOPROTEIN-RELEASING SYSTEM TRANSMEMBRANE PROTEIN LOLE"/>
    <property type="match status" value="1"/>
</dbReference>
<feature type="transmembrane region" description="Helical" evidence="7">
    <location>
        <begin position="294"/>
        <end position="319"/>
    </location>
</feature>
<gene>
    <name evidence="9" type="ORF">COY90_01145</name>
</gene>
<dbReference type="EMBL" id="PFLF01000032">
    <property type="protein sequence ID" value="PIY69338.1"/>
    <property type="molecule type" value="Genomic_DNA"/>
</dbReference>
<dbReference type="GO" id="GO:0044874">
    <property type="term" value="P:lipoprotein localization to outer membrane"/>
    <property type="evidence" value="ECO:0007669"/>
    <property type="project" value="TreeGrafter"/>
</dbReference>
<keyword evidence="3" id="KW-1003">Cell membrane</keyword>
<evidence type="ECO:0000256" key="6">
    <source>
        <dbReference type="ARBA" id="ARBA00023136"/>
    </source>
</evidence>
<dbReference type="PANTHER" id="PTHR30489:SF0">
    <property type="entry name" value="LIPOPROTEIN-RELEASING SYSTEM TRANSMEMBRANE PROTEIN LOLE"/>
    <property type="match status" value="1"/>
</dbReference>
<keyword evidence="4 7" id="KW-0812">Transmembrane</keyword>
<keyword evidence="5 7" id="KW-1133">Transmembrane helix</keyword>
<evidence type="ECO:0000313" key="10">
    <source>
        <dbReference type="Proteomes" id="UP000230108"/>
    </source>
</evidence>
<comment type="similarity">
    <text evidence="2">Belongs to the ABC-4 integral membrane protein family. LolC/E subfamily.</text>
</comment>
<name>A0A2M7QEQ1_9BACT</name>
<accession>A0A2M7QEQ1</accession>
<evidence type="ECO:0000259" key="8">
    <source>
        <dbReference type="Pfam" id="PF02687"/>
    </source>
</evidence>
<keyword evidence="6 7" id="KW-0472">Membrane</keyword>
<evidence type="ECO:0000256" key="2">
    <source>
        <dbReference type="ARBA" id="ARBA00005236"/>
    </source>
</evidence>